<dbReference type="SMART" id="SM00382">
    <property type="entry name" value="AAA"/>
    <property type="match status" value="1"/>
</dbReference>
<feature type="domain" description="AAA+ ATPase" evidence="7">
    <location>
        <begin position="238"/>
        <end position="390"/>
    </location>
</feature>
<keyword evidence="4" id="KW-0469">Meiosis</keyword>
<feature type="region of interest" description="Disordered" evidence="6">
    <location>
        <begin position="517"/>
        <end position="562"/>
    </location>
</feature>
<feature type="compositionally biased region" description="Polar residues" evidence="6">
    <location>
        <begin position="535"/>
        <end position="544"/>
    </location>
</feature>
<dbReference type="GO" id="GO:0051598">
    <property type="term" value="P:meiotic recombination checkpoint signaling"/>
    <property type="evidence" value="ECO:0007669"/>
    <property type="project" value="TreeGrafter"/>
</dbReference>
<dbReference type="InterPro" id="IPR003959">
    <property type="entry name" value="ATPase_AAA_core"/>
</dbReference>
<comment type="caution">
    <text evidence="8">The sequence shown here is derived from an EMBL/GenBank/DDBJ whole genome shotgun (WGS) entry which is preliminary data.</text>
</comment>
<dbReference type="Pfam" id="PF23563">
    <property type="entry name" value="TRIP13_N"/>
    <property type="match status" value="1"/>
</dbReference>
<dbReference type="AlphaFoldDB" id="A0AAW0YUY7"/>
<dbReference type="GO" id="GO:0016887">
    <property type="term" value="F:ATP hydrolysis activity"/>
    <property type="evidence" value="ECO:0007669"/>
    <property type="project" value="InterPro"/>
</dbReference>
<reference evidence="8 9" key="1">
    <citation type="journal article" date="2024" name="bioRxiv">
        <title>Comparative genomics of Cryptococcus and Kwoniella reveals pathogenesis evolution and contrasting karyotype dynamics via intercentromeric recombination or chromosome fusion.</title>
        <authorList>
            <person name="Coelho M.A."/>
            <person name="David-Palma M."/>
            <person name="Shea T."/>
            <person name="Bowers K."/>
            <person name="McGinley-Smith S."/>
            <person name="Mohammad A.W."/>
            <person name="Gnirke A."/>
            <person name="Yurkov A.M."/>
            <person name="Nowrousian M."/>
            <person name="Sun S."/>
            <person name="Cuomo C.A."/>
            <person name="Heitman J."/>
        </authorList>
    </citation>
    <scope>NUCLEOTIDE SEQUENCE [LARGE SCALE GENOMIC DNA]</scope>
    <source>
        <strain evidence="8 9">CBS 13917</strain>
    </source>
</reference>
<dbReference type="FunFam" id="3.40.50.300:FF:001494">
    <property type="entry name" value="Pachytene checkpoint component Pch2"/>
    <property type="match status" value="1"/>
</dbReference>
<evidence type="ECO:0000256" key="5">
    <source>
        <dbReference type="RuleBase" id="RU003651"/>
    </source>
</evidence>
<keyword evidence="2 5" id="KW-0547">Nucleotide-binding</keyword>
<feature type="region of interest" description="Disordered" evidence="6">
    <location>
        <begin position="1"/>
        <end position="82"/>
    </location>
</feature>
<dbReference type="InterPro" id="IPR044539">
    <property type="entry name" value="Pch2-like"/>
</dbReference>
<dbReference type="Pfam" id="PF23242">
    <property type="entry name" value="AAA_lid_TRIP13_C"/>
    <property type="match status" value="1"/>
</dbReference>
<organism evidence="8 9">
    <name type="scientific">Kwoniella newhampshirensis</name>
    <dbReference type="NCBI Taxonomy" id="1651941"/>
    <lineage>
        <taxon>Eukaryota</taxon>
        <taxon>Fungi</taxon>
        <taxon>Dikarya</taxon>
        <taxon>Basidiomycota</taxon>
        <taxon>Agaricomycotina</taxon>
        <taxon>Tremellomycetes</taxon>
        <taxon>Tremellales</taxon>
        <taxon>Cryptococcaceae</taxon>
        <taxon>Kwoniella</taxon>
    </lineage>
</organism>
<dbReference type="PANTHER" id="PTHR45991">
    <property type="entry name" value="PACHYTENE CHECKPOINT PROTEIN 2"/>
    <property type="match status" value="1"/>
</dbReference>
<keyword evidence="9" id="KW-1185">Reference proteome</keyword>
<dbReference type="InterPro" id="IPR003593">
    <property type="entry name" value="AAA+_ATPase"/>
</dbReference>
<evidence type="ECO:0000256" key="1">
    <source>
        <dbReference type="ARBA" id="ARBA00007271"/>
    </source>
</evidence>
<evidence type="ECO:0000313" key="9">
    <source>
        <dbReference type="Proteomes" id="UP001388673"/>
    </source>
</evidence>
<dbReference type="GO" id="GO:0005524">
    <property type="term" value="F:ATP binding"/>
    <property type="evidence" value="ECO:0007669"/>
    <property type="project" value="UniProtKB-KW"/>
</dbReference>
<dbReference type="GO" id="GO:0005694">
    <property type="term" value="C:chromosome"/>
    <property type="evidence" value="ECO:0007669"/>
    <property type="project" value="TreeGrafter"/>
</dbReference>
<protein>
    <recommendedName>
        <fullName evidence="7">AAA+ ATPase domain-containing protein</fullName>
    </recommendedName>
</protein>
<sequence>MRGVHEFPPPPRPCSSQMPETTNTASSSSHLRKQPSSFISPAKADFQVNGQQREILDESEDMYIDSDGDAETESGDEEEDKPVCHVEVRLHPYSTRIPQHISSLVSQWIEANITEMSFGSELRGWEETSSLDQNVERIWVEEDGSGGETSINIAKADIEIHVYRPSDDEIEEFTADLEENEDEEKVSAASVRPLPSIELDGVWDTLVYSDDIKSRLLNYIYSTVFFSEADIDSNVVAWNRVILLHGPPGTGKTSLCRALAQKILTRLAQRYRHGKLIEINSHSLFSKWFSESGKLVQKLFQNVTEMVDDDGSFVVVMIDEVESLTAARAGAMTGNEPSDALRVVNALLTQLDRLRTRKNVLVMTTSNLLGAIDEAFISRVDLQEFVPLPPPQAIYTILLSIIKEMMNKGLIKPLELLTWPTVQRRLRSEGRLLDNRRGCVAAEALVRLATKCHALELSGRTLRKLPVLAHTRYLSSKSAFRSNTEDRPKRLEKWIEAMDRYVDLEAEKKKMNEMMSKKGMEEDKKRRGIWDEGKSAQTQTQTRMNGVGKGGHGRTPSLERSEVGLLVATKGTAHHHQH</sequence>
<dbReference type="PROSITE" id="PS00674">
    <property type="entry name" value="AAA"/>
    <property type="match status" value="1"/>
</dbReference>
<dbReference type="InterPro" id="IPR003960">
    <property type="entry name" value="ATPase_AAA_CS"/>
</dbReference>
<evidence type="ECO:0000256" key="6">
    <source>
        <dbReference type="SAM" id="MobiDB-lite"/>
    </source>
</evidence>
<evidence type="ECO:0000256" key="4">
    <source>
        <dbReference type="ARBA" id="ARBA00023254"/>
    </source>
</evidence>
<dbReference type="PANTHER" id="PTHR45991:SF1">
    <property type="entry name" value="PACHYTENE CHECKPOINT PROTEIN 2 HOMOLOG"/>
    <property type="match status" value="1"/>
</dbReference>
<evidence type="ECO:0000256" key="2">
    <source>
        <dbReference type="ARBA" id="ARBA00022741"/>
    </source>
</evidence>
<dbReference type="GO" id="GO:0005634">
    <property type="term" value="C:nucleus"/>
    <property type="evidence" value="ECO:0007669"/>
    <property type="project" value="TreeGrafter"/>
</dbReference>
<dbReference type="InterPro" id="IPR027417">
    <property type="entry name" value="P-loop_NTPase"/>
</dbReference>
<dbReference type="Pfam" id="PF00004">
    <property type="entry name" value="AAA"/>
    <property type="match status" value="1"/>
</dbReference>
<dbReference type="GO" id="GO:0007131">
    <property type="term" value="P:reciprocal meiotic recombination"/>
    <property type="evidence" value="ECO:0007669"/>
    <property type="project" value="TreeGrafter"/>
</dbReference>
<evidence type="ECO:0000313" key="8">
    <source>
        <dbReference type="EMBL" id="KAK8845577.1"/>
    </source>
</evidence>
<dbReference type="Proteomes" id="UP001388673">
    <property type="component" value="Unassembled WGS sequence"/>
</dbReference>
<dbReference type="Gene3D" id="3.40.50.300">
    <property type="entry name" value="P-loop containing nucleotide triphosphate hydrolases"/>
    <property type="match status" value="1"/>
</dbReference>
<dbReference type="InterPro" id="IPR058249">
    <property type="entry name" value="Pch2_C"/>
</dbReference>
<evidence type="ECO:0000259" key="7">
    <source>
        <dbReference type="SMART" id="SM00382"/>
    </source>
</evidence>
<feature type="compositionally biased region" description="Polar residues" evidence="6">
    <location>
        <begin position="14"/>
        <end position="39"/>
    </location>
</feature>
<keyword evidence="3 5" id="KW-0067">ATP-binding</keyword>
<evidence type="ECO:0000256" key="3">
    <source>
        <dbReference type="ARBA" id="ARBA00022840"/>
    </source>
</evidence>
<dbReference type="RefSeq" id="XP_066800385.1">
    <property type="nucleotide sequence ID" value="XM_066949377.1"/>
</dbReference>
<gene>
    <name evidence="8" type="ORF">IAR55_006292</name>
</gene>
<proteinExistence type="inferred from homology"/>
<comment type="similarity">
    <text evidence="1">Belongs to the AAA ATPase family. PCH2 subfamily.</text>
</comment>
<accession>A0AAW0YUY7</accession>
<dbReference type="SUPFAM" id="SSF52540">
    <property type="entry name" value="P-loop containing nucleoside triphosphate hydrolases"/>
    <property type="match status" value="1"/>
</dbReference>
<dbReference type="KEGG" id="kne:92183550"/>
<dbReference type="GeneID" id="92183550"/>
<feature type="compositionally biased region" description="Acidic residues" evidence="6">
    <location>
        <begin position="57"/>
        <end position="80"/>
    </location>
</feature>
<dbReference type="EMBL" id="JBCAWK010000012">
    <property type="protein sequence ID" value="KAK8845577.1"/>
    <property type="molecule type" value="Genomic_DNA"/>
</dbReference>
<name>A0AAW0YUY7_9TREE</name>
<feature type="compositionally biased region" description="Basic and acidic residues" evidence="6">
    <location>
        <begin position="517"/>
        <end position="534"/>
    </location>
</feature>